<keyword evidence="1" id="KW-0560">Oxidoreductase</keyword>
<comment type="catalytic activity">
    <reaction evidence="1">
        <text>a long-chain fatty acyl-CoA + 2 NADPH + 2 H(+) = a long-chain primary fatty alcohol + 2 NADP(+) + CoA</text>
        <dbReference type="Rhea" id="RHEA:52716"/>
        <dbReference type="ChEBI" id="CHEBI:15378"/>
        <dbReference type="ChEBI" id="CHEBI:57287"/>
        <dbReference type="ChEBI" id="CHEBI:57783"/>
        <dbReference type="ChEBI" id="CHEBI:58349"/>
        <dbReference type="ChEBI" id="CHEBI:77396"/>
        <dbReference type="ChEBI" id="CHEBI:83139"/>
        <dbReference type="EC" id="1.2.1.84"/>
    </reaction>
</comment>
<dbReference type="SUPFAM" id="SSF53474">
    <property type="entry name" value="alpha/beta-Hydrolases"/>
    <property type="match status" value="1"/>
</dbReference>
<dbReference type="GO" id="GO:0102965">
    <property type="term" value="F:alcohol-forming long-chain fatty acyl-CoA reductase activity"/>
    <property type="evidence" value="ECO:0007669"/>
    <property type="project" value="UniProtKB-EC"/>
</dbReference>
<evidence type="ECO:0000256" key="1">
    <source>
        <dbReference type="RuleBase" id="RU363097"/>
    </source>
</evidence>
<organism evidence="3">
    <name type="scientific">Oryza punctata</name>
    <name type="common">Red rice</name>
    <dbReference type="NCBI Taxonomy" id="4537"/>
    <lineage>
        <taxon>Eukaryota</taxon>
        <taxon>Viridiplantae</taxon>
        <taxon>Streptophyta</taxon>
        <taxon>Embryophyta</taxon>
        <taxon>Tracheophyta</taxon>
        <taxon>Spermatophyta</taxon>
        <taxon>Magnoliopsida</taxon>
        <taxon>Liliopsida</taxon>
        <taxon>Poales</taxon>
        <taxon>Poaceae</taxon>
        <taxon>BOP clade</taxon>
        <taxon>Oryzoideae</taxon>
        <taxon>Oryzeae</taxon>
        <taxon>Oryzinae</taxon>
        <taxon>Oryza</taxon>
    </lineage>
</organism>
<dbReference type="Gramene" id="OPUNC03G18980.1">
    <property type="protein sequence ID" value="OPUNC03G18980.1"/>
    <property type="gene ID" value="OPUNC03G18980"/>
</dbReference>
<dbReference type="eggNOG" id="KOG1221">
    <property type="taxonomic scope" value="Eukaryota"/>
</dbReference>
<proteinExistence type="inferred from homology"/>
<dbReference type="Gene3D" id="3.40.50.720">
    <property type="entry name" value="NAD(P)-binding Rossmann-like Domain"/>
    <property type="match status" value="1"/>
</dbReference>
<keyword evidence="1" id="KW-0444">Lipid biosynthesis</keyword>
<protein>
    <recommendedName>
        <fullName evidence="1">Fatty acyl-CoA reductase</fullName>
        <ecNumber evidence="1">1.2.1.84</ecNumber>
    </recommendedName>
</protein>
<dbReference type="InterPro" id="IPR013120">
    <property type="entry name" value="FAR_NAD-bd"/>
</dbReference>
<comment type="similarity">
    <text evidence="1">Belongs to the fatty acyl-CoA reductase family.</text>
</comment>
<comment type="function">
    <text evidence="1">Catalyzes the reduction of fatty acyl-CoA to fatty alcohols.</text>
</comment>
<keyword evidence="1" id="KW-0521">NADP</keyword>
<dbReference type="Pfam" id="PF07993">
    <property type="entry name" value="NAD_binding_4"/>
    <property type="match status" value="1"/>
</dbReference>
<keyword evidence="1" id="KW-0443">Lipid metabolism</keyword>
<reference evidence="3" key="1">
    <citation type="submission" date="2015-04" db="UniProtKB">
        <authorList>
            <consortium name="EnsemblPlants"/>
        </authorList>
    </citation>
    <scope>IDENTIFICATION</scope>
</reference>
<dbReference type="eggNOG" id="KOG1283">
    <property type="taxonomic scope" value="Eukaryota"/>
</dbReference>
<dbReference type="EC" id="1.2.1.84" evidence="1"/>
<dbReference type="GO" id="GO:0035336">
    <property type="term" value="P:long-chain fatty-acyl-CoA metabolic process"/>
    <property type="evidence" value="ECO:0007669"/>
    <property type="project" value="TreeGrafter"/>
</dbReference>
<dbReference type="AlphaFoldDB" id="A0A0E0KEL4"/>
<dbReference type="Proteomes" id="UP000026962">
    <property type="component" value="Chromosome 3"/>
</dbReference>
<feature type="domain" description="Thioester reductase (TE)" evidence="2">
    <location>
        <begin position="217"/>
        <end position="342"/>
    </location>
</feature>
<dbReference type="HOGENOM" id="CLU_802608_0_0_1"/>
<dbReference type="InterPro" id="IPR036291">
    <property type="entry name" value="NAD(P)-bd_dom_sf"/>
</dbReference>
<evidence type="ECO:0000313" key="3">
    <source>
        <dbReference type="EnsemblPlants" id="OPUNC03G18980.1"/>
    </source>
</evidence>
<dbReference type="GO" id="GO:0010345">
    <property type="term" value="P:suberin biosynthetic process"/>
    <property type="evidence" value="ECO:0007669"/>
    <property type="project" value="TreeGrafter"/>
</dbReference>
<evidence type="ECO:0000313" key="4">
    <source>
        <dbReference type="Proteomes" id="UP000026962"/>
    </source>
</evidence>
<dbReference type="EnsemblPlants" id="OPUNC03G18980.1">
    <property type="protein sequence ID" value="OPUNC03G18980.1"/>
    <property type="gene ID" value="OPUNC03G18980"/>
</dbReference>
<dbReference type="InterPro" id="IPR026055">
    <property type="entry name" value="FAR"/>
</dbReference>
<dbReference type="STRING" id="4537.A0A0E0KEL4"/>
<dbReference type="SUPFAM" id="SSF51735">
    <property type="entry name" value="NAD(P)-binding Rossmann-fold domains"/>
    <property type="match status" value="1"/>
</dbReference>
<accession>A0A0E0KEL4</accession>
<dbReference type="GO" id="GO:0080019">
    <property type="term" value="F:alcohol-forming very long-chain fatty acyl-CoA reductase activity"/>
    <property type="evidence" value="ECO:0007669"/>
    <property type="project" value="InterPro"/>
</dbReference>
<sequence length="346" mass="38590">MLSDVSCLDGNAIDNVNKMAGKVREQAQFATSLQTFTDLLDLIDSKSNDVNMFNFLTDTGMGMMLTGDNTSNHAHSSPLTRYLGRDSSTIGHIMNGVIKRKLKVILKDLVWQQLTLDVYDAMKNDFMKPAISVVDELLSLGVNVTLWDGLNNFFSLQRTPLHFCRPYDITNGFVKAHKNLQHYTILEAGQAVCEVAEKMKLMQCKQGASSTSSDHTKVLLDPILRTNPDVGKIYVLIKAKDNEAAMKRLKNEEIHGKNYHSFVSSKQVPVVGNVREANIGIAPELAKEIAEEVDVIVNSAANTTFDERYDVALDINTVGPFRIMSFAQRFRRLKLFLQVSTGQNAK</sequence>
<dbReference type="InterPro" id="IPR029058">
    <property type="entry name" value="AB_hydrolase_fold"/>
</dbReference>
<dbReference type="PANTHER" id="PTHR11011">
    <property type="entry name" value="MALE STERILITY PROTEIN 2-RELATED"/>
    <property type="match status" value="1"/>
</dbReference>
<name>A0A0E0KEL4_ORYPU</name>
<reference evidence="3" key="2">
    <citation type="submission" date="2018-05" db="EMBL/GenBank/DDBJ databases">
        <title>OpunRS2 (Oryza punctata Reference Sequence Version 2).</title>
        <authorList>
            <person name="Zhang J."/>
            <person name="Kudrna D."/>
            <person name="Lee S."/>
            <person name="Talag J."/>
            <person name="Welchert J."/>
            <person name="Wing R.A."/>
        </authorList>
    </citation>
    <scope>NUCLEOTIDE SEQUENCE [LARGE SCALE GENOMIC DNA]</scope>
</reference>
<dbReference type="PANTHER" id="PTHR11011:SF45">
    <property type="entry name" value="FATTY ACYL-COA REDUCTASE CG8306-RELATED"/>
    <property type="match status" value="1"/>
</dbReference>
<keyword evidence="4" id="KW-1185">Reference proteome</keyword>
<evidence type="ECO:0000259" key="2">
    <source>
        <dbReference type="Pfam" id="PF07993"/>
    </source>
</evidence>